<keyword evidence="1" id="KW-0413">Isomerase</keyword>
<accession>A0A1C4ZDN9</accession>
<keyword evidence="2" id="KW-1185">Reference proteome</keyword>
<dbReference type="InParanoid" id="A0A1C4ZDN9"/>
<dbReference type="SUPFAM" id="SSF53697">
    <property type="entry name" value="SIS domain"/>
    <property type="match status" value="1"/>
</dbReference>
<dbReference type="GO" id="GO:0016853">
    <property type="term" value="F:isomerase activity"/>
    <property type="evidence" value="ECO:0007669"/>
    <property type="project" value="UniProtKB-KW"/>
</dbReference>
<dbReference type="Proteomes" id="UP000198253">
    <property type="component" value="Chromosome I"/>
</dbReference>
<dbReference type="InterPro" id="IPR046348">
    <property type="entry name" value="SIS_dom_sf"/>
</dbReference>
<name>A0A1C4ZDN9_MICEC</name>
<evidence type="ECO:0000313" key="1">
    <source>
        <dbReference type="EMBL" id="SCF30821.1"/>
    </source>
</evidence>
<dbReference type="EMBL" id="LT607413">
    <property type="protein sequence ID" value="SCF30821.1"/>
    <property type="molecule type" value="Genomic_DNA"/>
</dbReference>
<organism evidence="1 2">
    <name type="scientific">Micromonospora echinospora</name>
    <name type="common">Micromonospora purpurea</name>
    <dbReference type="NCBI Taxonomy" id="1877"/>
    <lineage>
        <taxon>Bacteria</taxon>
        <taxon>Bacillati</taxon>
        <taxon>Actinomycetota</taxon>
        <taxon>Actinomycetes</taxon>
        <taxon>Micromonosporales</taxon>
        <taxon>Micromonosporaceae</taxon>
        <taxon>Micromonospora</taxon>
    </lineage>
</organism>
<dbReference type="RefSeq" id="WP_088983840.1">
    <property type="nucleotide sequence ID" value="NZ_JBFAII010000019.1"/>
</dbReference>
<dbReference type="PROSITE" id="PS51464">
    <property type="entry name" value="SIS"/>
    <property type="match status" value="1"/>
</dbReference>
<sequence>MPEPTYAAIARTALDQILATQLTAIESAATLVADSIAAGGVLQAFGTGHSRIVTLELAARAGGLAPVSMLAVKDLVMFGGADPGPILDPTYERESGLAERIYALAAPAAHDPFLIVSNSGINAAVVEMATLARDRGHPIIAVTSLTHTRSAGARATGGPHLADLADVVIDNLAPAGDAALEISPGIRIGALSSLTGVFVAQMLTELVCRRLLDRGLDLPVYISANLAQGDAHNAALQERYRERVRPIEP</sequence>
<dbReference type="GO" id="GO:1901135">
    <property type="term" value="P:carbohydrate derivative metabolic process"/>
    <property type="evidence" value="ECO:0007669"/>
    <property type="project" value="InterPro"/>
</dbReference>
<dbReference type="AlphaFoldDB" id="A0A1C4ZDN9"/>
<dbReference type="NCBIfam" id="NF002805">
    <property type="entry name" value="PRK02947.1"/>
    <property type="match status" value="1"/>
</dbReference>
<protein>
    <submittedName>
        <fullName evidence="1">Uncharacterized protein, contains SIS (Sugar ISomerase) phosphosugar binding domain</fullName>
    </submittedName>
</protein>
<gene>
    <name evidence="1" type="ORF">GA0070618_5085</name>
</gene>
<dbReference type="Pfam" id="PF13580">
    <property type="entry name" value="SIS_2"/>
    <property type="match status" value="1"/>
</dbReference>
<dbReference type="Gene3D" id="3.40.50.10490">
    <property type="entry name" value="Glucose-6-phosphate isomerase like protein, domain 1"/>
    <property type="match status" value="1"/>
</dbReference>
<dbReference type="GO" id="GO:0097367">
    <property type="term" value="F:carbohydrate derivative binding"/>
    <property type="evidence" value="ECO:0007669"/>
    <property type="project" value="InterPro"/>
</dbReference>
<dbReference type="OrthoDB" id="9805185at2"/>
<reference evidence="2" key="1">
    <citation type="submission" date="2016-06" db="EMBL/GenBank/DDBJ databases">
        <authorList>
            <person name="Varghese N."/>
            <person name="Submissions Spin"/>
        </authorList>
    </citation>
    <scope>NUCLEOTIDE SEQUENCE [LARGE SCALE GENOMIC DNA]</scope>
    <source>
        <strain evidence="2">DSM 43816</strain>
    </source>
</reference>
<proteinExistence type="predicted"/>
<evidence type="ECO:0000313" key="2">
    <source>
        <dbReference type="Proteomes" id="UP000198253"/>
    </source>
</evidence>
<dbReference type="InterPro" id="IPR001347">
    <property type="entry name" value="SIS_dom"/>
</dbReference>